<protein>
    <submittedName>
        <fullName evidence="3">Uncharacterized protein</fullName>
    </submittedName>
</protein>
<sequence length="36" mass="3988">MSHGLSVETTKGGNRFQRGGERSRMSECTERYGGII</sequence>
<dbReference type="AlphaFoldDB" id="A0A1I7XS37"/>
<dbReference type="WBParaSite" id="Hba_20141">
    <property type="protein sequence ID" value="Hba_20141"/>
    <property type="gene ID" value="Hba_20141"/>
</dbReference>
<keyword evidence="2" id="KW-1185">Reference proteome</keyword>
<accession>A0A1I7XS37</accession>
<organism evidence="2 3">
    <name type="scientific">Heterorhabditis bacteriophora</name>
    <name type="common">Entomopathogenic nematode worm</name>
    <dbReference type="NCBI Taxonomy" id="37862"/>
    <lineage>
        <taxon>Eukaryota</taxon>
        <taxon>Metazoa</taxon>
        <taxon>Ecdysozoa</taxon>
        <taxon>Nematoda</taxon>
        <taxon>Chromadorea</taxon>
        <taxon>Rhabditida</taxon>
        <taxon>Rhabditina</taxon>
        <taxon>Rhabditomorpha</taxon>
        <taxon>Strongyloidea</taxon>
        <taxon>Heterorhabditidae</taxon>
        <taxon>Heterorhabditis</taxon>
    </lineage>
</organism>
<evidence type="ECO:0000256" key="1">
    <source>
        <dbReference type="SAM" id="MobiDB-lite"/>
    </source>
</evidence>
<evidence type="ECO:0000313" key="2">
    <source>
        <dbReference type="Proteomes" id="UP000095283"/>
    </source>
</evidence>
<dbReference type="Proteomes" id="UP000095283">
    <property type="component" value="Unplaced"/>
</dbReference>
<proteinExistence type="predicted"/>
<feature type="region of interest" description="Disordered" evidence="1">
    <location>
        <begin position="1"/>
        <end position="36"/>
    </location>
</feature>
<reference evidence="3" key="1">
    <citation type="submission" date="2016-11" db="UniProtKB">
        <authorList>
            <consortium name="WormBaseParasite"/>
        </authorList>
    </citation>
    <scope>IDENTIFICATION</scope>
</reference>
<name>A0A1I7XS37_HETBA</name>
<feature type="compositionally biased region" description="Basic and acidic residues" evidence="1">
    <location>
        <begin position="18"/>
        <end position="30"/>
    </location>
</feature>
<evidence type="ECO:0000313" key="3">
    <source>
        <dbReference type="WBParaSite" id="Hba_20141"/>
    </source>
</evidence>